<sequence>MVCENGLTALIGDGVDKLNPMNTPNRMDKGQLYVIHGVVSSGIEVPLLYEITRYKNLATYRTNFGRLREAIPVDRLKTNEQ</sequence>
<protein>
    <submittedName>
        <fullName evidence="1">Uncharacterized protein</fullName>
    </submittedName>
</protein>
<dbReference type="Proteomes" id="UP000024635">
    <property type="component" value="Unassembled WGS sequence"/>
</dbReference>
<name>A0A016S8F3_9BILA</name>
<accession>A0A016S8F3</accession>
<organism evidence="1 2">
    <name type="scientific">Ancylostoma ceylanicum</name>
    <dbReference type="NCBI Taxonomy" id="53326"/>
    <lineage>
        <taxon>Eukaryota</taxon>
        <taxon>Metazoa</taxon>
        <taxon>Ecdysozoa</taxon>
        <taxon>Nematoda</taxon>
        <taxon>Chromadorea</taxon>
        <taxon>Rhabditida</taxon>
        <taxon>Rhabditina</taxon>
        <taxon>Rhabditomorpha</taxon>
        <taxon>Strongyloidea</taxon>
        <taxon>Ancylostomatidae</taxon>
        <taxon>Ancylostomatinae</taxon>
        <taxon>Ancylostoma</taxon>
    </lineage>
</organism>
<evidence type="ECO:0000313" key="2">
    <source>
        <dbReference type="Proteomes" id="UP000024635"/>
    </source>
</evidence>
<dbReference type="STRING" id="53326.A0A016S8F3"/>
<keyword evidence="2" id="KW-1185">Reference proteome</keyword>
<proteinExistence type="predicted"/>
<dbReference type="EMBL" id="JARK01001612">
    <property type="protein sequence ID" value="EYB86607.1"/>
    <property type="molecule type" value="Genomic_DNA"/>
</dbReference>
<dbReference type="OrthoDB" id="5864342at2759"/>
<gene>
    <name evidence="1" type="primary">Acey_s0276.g1098</name>
    <name evidence="1" type="ORF">Y032_0276g1098</name>
</gene>
<dbReference type="AlphaFoldDB" id="A0A016S8F3"/>
<reference evidence="2" key="1">
    <citation type="journal article" date="2015" name="Nat. Genet.">
        <title>The genome and transcriptome of the zoonotic hookworm Ancylostoma ceylanicum identify infection-specific gene families.</title>
        <authorList>
            <person name="Schwarz E.M."/>
            <person name="Hu Y."/>
            <person name="Antoshechkin I."/>
            <person name="Miller M.M."/>
            <person name="Sternberg P.W."/>
            <person name="Aroian R.V."/>
        </authorList>
    </citation>
    <scope>NUCLEOTIDE SEQUENCE</scope>
    <source>
        <strain evidence="2">HY135</strain>
    </source>
</reference>
<evidence type="ECO:0000313" key="1">
    <source>
        <dbReference type="EMBL" id="EYB86607.1"/>
    </source>
</evidence>
<comment type="caution">
    <text evidence="1">The sequence shown here is derived from an EMBL/GenBank/DDBJ whole genome shotgun (WGS) entry which is preliminary data.</text>
</comment>